<organism evidence="4 5">
    <name type="scientific">Tanacetum coccineum</name>
    <dbReference type="NCBI Taxonomy" id="301880"/>
    <lineage>
        <taxon>Eukaryota</taxon>
        <taxon>Viridiplantae</taxon>
        <taxon>Streptophyta</taxon>
        <taxon>Embryophyta</taxon>
        <taxon>Tracheophyta</taxon>
        <taxon>Spermatophyta</taxon>
        <taxon>Magnoliopsida</taxon>
        <taxon>eudicotyledons</taxon>
        <taxon>Gunneridae</taxon>
        <taxon>Pentapetalae</taxon>
        <taxon>asterids</taxon>
        <taxon>campanulids</taxon>
        <taxon>Asterales</taxon>
        <taxon>Asteraceae</taxon>
        <taxon>Asteroideae</taxon>
        <taxon>Anthemideae</taxon>
        <taxon>Anthemidinae</taxon>
        <taxon>Tanacetum</taxon>
    </lineage>
</organism>
<evidence type="ECO:0000313" key="4">
    <source>
        <dbReference type="EMBL" id="GJT22610.1"/>
    </source>
</evidence>
<dbReference type="Pfam" id="PF07727">
    <property type="entry name" value="RVT_2"/>
    <property type="match status" value="2"/>
</dbReference>
<feature type="domain" description="Retrovirus-related Pol polyprotein from transposon TNT 1-94-like beta-barrel" evidence="3">
    <location>
        <begin position="381"/>
        <end position="441"/>
    </location>
</feature>
<reference evidence="4" key="2">
    <citation type="submission" date="2022-01" db="EMBL/GenBank/DDBJ databases">
        <authorList>
            <person name="Yamashiro T."/>
            <person name="Shiraishi A."/>
            <person name="Satake H."/>
            <person name="Nakayama K."/>
        </authorList>
    </citation>
    <scope>NUCLEOTIDE SEQUENCE</scope>
</reference>
<protein>
    <submittedName>
        <fullName evidence="4">Ribonuclease H-like domain-containing protein</fullName>
    </submittedName>
</protein>
<evidence type="ECO:0000313" key="5">
    <source>
        <dbReference type="Proteomes" id="UP001151760"/>
    </source>
</evidence>
<keyword evidence="1" id="KW-0645">Protease</keyword>
<dbReference type="PANTHER" id="PTHR11439">
    <property type="entry name" value="GAG-POL-RELATED RETROTRANSPOSON"/>
    <property type="match status" value="1"/>
</dbReference>
<evidence type="ECO:0000256" key="1">
    <source>
        <dbReference type="ARBA" id="ARBA00022750"/>
    </source>
</evidence>
<reference evidence="4" key="1">
    <citation type="journal article" date="2022" name="Int. J. Mol. Sci.">
        <title>Draft Genome of Tanacetum Coccineum: Genomic Comparison of Closely Related Tanacetum-Family Plants.</title>
        <authorList>
            <person name="Yamashiro T."/>
            <person name="Shiraishi A."/>
            <person name="Nakayama K."/>
            <person name="Satake H."/>
        </authorList>
    </citation>
    <scope>NUCLEOTIDE SEQUENCE</scope>
</reference>
<dbReference type="Pfam" id="PF22936">
    <property type="entry name" value="Pol_BBD"/>
    <property type="match status" value="1"/>
</dbReference>
<dbReference type="InterPro" id="IPR054722">
    <property type="entry name" value="PolX-like_BBD"/>
</dbReference>
<dbReference type="PANTHER" id="PTHR11439:SF524">
    <property type="entry name" value="RNA-DIRECTED DNA POLYMERASE, PROTEIN KINASE RLK-PELLE-DLSV FAMILY"/>
    <property type="match status" value="1"/>
</dbReference>
<dbReference type="Proteomes" id="UP001151760">
    <property type="component" value="Unassembled WGS sequence"/>
</dbReference>
<dbReference type="InterPro" id="IPR013103">
    <property type="entry name" value="RVT_2"/>
</dbReference>
<feature type="domain" description="Reverse transcriptase Ty1/copia-type" evidence="2">
    <location>
        <begin position="115"/>
        <end position="195"/>
    </location>
</feature>
<dbReference type="EMBL" id="BQNB010013983">
    <property type="protein sequence ID" value="GJT22610.1"/>
    <property type="molecule type" value="Genomic_DNA"/>
</dbReference>
<feature type="domain" description="Reverse transcriptase Ty1/copia-type" evidence="2">
    <location>
        <begin position="2"/>
        <end position="112"/>
    </location>
</feature>
<accession>A0ABQ5C6J2</accession>
<dbReference type="CDD" id="cd09272">
    <property type="entry name" value="RNase_HI_RT_Ty1"/>
    <property type="match status" value="1"/>
</dbReference>
<dbReference type="SUPFAM" id="SSF56672">
    <property type="entry name" value="DNA/RNA polymerases"/>
    <property type="match status" value="1"/>
</dbReference>
<proteinExistence type="predicted"/>
<keyword evidence="1" id="KW-0064">Aspartyl protease</keyword>
<evidence type="ECO:0000259" key="2">
    <source>
        <dbReference type="Pfam" id="PF07727"/>
    </source>
</evidence>
<name>A0ABQ5C6J2_9ASTR</name>
<gene>
    <name evidence="4" type="ORF">Tco_0892547</name>
</gene>
<sequence>MWLFRRKYHADGSLSRYKARLVANGHSQQQRIDCNKTFSLVVKPATICTILSIDVSRSRPIHQLELKNAFLHGHLSETVYMHQPLGFVDHQRPDYVCHLQRSLYGLKQAPMLGFSALLLMLYVDDIILTSSSSAFLQRVIASLYGEFAMTDLGLLNYFIGISAKLSSEGLFLSQSTYAEEILERAHMQKCNPCKTLVDIESKLGADGHPVSNPTLYRSLAGALQYLTFTRPDISYAVQQVCLYMHDPREPHLAALKGILRYVRDTIDHGVLSTSQLTSYIDADWAGCPVTRRSTSAKYKGVANVVAETAWVRNLLRELHAPMFITTLVYYDNVSAVYLSTNLVQHQRTKHIEIDIHFVRDFVAYGQVHVLHGHPQKEDQGYVDSGCSRHMTGNMSYLSDFKEFDGGYVTFGGGAKGGKITGKGTLKTGKLDFEDVYFVKEL</sequence>
<evidence type="ECO:0000259" key="3">
    <source>
        <dbReference type="Pfam" id="PF22936"/>
    </source>
</evidence>
<keyword evidence="5" id="KW-1185">Reference proteome</keyword>
<dbReference type="InterPro" id="IPR043502">
    <property type="entry name" value="DNA/RNA_pol_sf"/>
</dbReference>
<comment type="caution">
    <text evidence="4">The sequence shown here is derived from an EMBL/GenBank/DDBJ whole genome shotgun (WGS) entry which is preliminary data.</text>
</comment>
<keyword evidence="1" id="KW-0378">Hydrolase</keyword>